<dbReference type="Proteomes" id="UP001235939">
    <property type="component" value="Chromosome 05"/>
</dbReference>
<evidence type="ECO:0000256" key="1">
    <source>
        <dbReference type="SAM" id="MobiDB-lite"/>
    </source>
</evidence>
<sequence length="271" mass="30838">MTQIRKEKFSDISWRLSEKSSQVFEGVITCDKRCCKSLEKLKRTIEQKRPNLKKNTLINFHQDNERSHTAYLTLTKITRYGWTLMTQPAYSPDLVTLYMLEPSPETCRRDQGTDLVGWFSPRMEEACSSSSRQRRDSQQTRGSSRFPTPPFMSSLGMVAPERISEDEEESYTSGTTLPKPLTILNGRIPSTLVMATVEPFHEGRRQADGAQFEGFGLSVRVVKGGLQQSPTKLGFDEDSMYGSREEILEALDKLVGHAIQTSHFPLWQAFI</sequence>
<name>A0ABY6KJ79_9ARAC</name>
<evidence type="ECO:0000313" key="3">
    <source>
        <dbReference type="Proteomes" id="UP001235939"/>
    </source>
</evidence>
<proteinExistence type="predicted"/>
<evidence type="ECO:0000313" key="2">
    <source>
        <dbReference type="EMBL" id="UYV68497.1"/>
    </source>
</evidence>
<accession>A0ABY6KJ79</accession>
<dbReference type="InterPro" id="IPR036397">
    <property type="entry name" value="RNaseH_sf"/>
</dbReference>
<gene>
    <name evidence="2" type="ORF">LAZ67_5004501</name>
</gene>
<feature type="region of interest" description="Disordered" evidence="1">
    <location>
        <begin position="126"/>
        <end position="156"/>
    </location>
</feature>
<protein>
    <submittedName>
        <fullName evidence="2">Uncharacterized protein</fullName>
    </submittedName>
</protein>
<reference evidence="2 3" key="1">
    <citation type="submission" date="2022-01" db="EMBL/GenBank/DDBJ databases">
        <title>A chromosomal length assembly of Cordylochernes scorpioides.</title>
        <authorList>
            <person name="Zeh D."/>
            <person name="Zeh J."/>
        </authorList>
    </citation>
    <scope>NUCLEOTIDE SEQUENCE [LARGE SCALE GENOMIC DNA]</scope>
    <source>
        <strain evidence="2">IN4F17</strain>
        <tissue evidence="2">Whole Body</tissue>
    </source>
</reference>
<keyword evidence="3" id="KW-1185">Reference proteome</keyword>
<feature type="non-terminal residue" evidence="2">
    <location>
        <position position="1"/>
    </location>
</feature>
<dbReference type="EMBL" id="CP092867">
    <property type="protein sequence ID" value="UYV68497.1"/>
    <property type="molecule type" value="Genomic_DNA"/>
</dbReference>
<organism evidence="2 3">
    <name type="scientific">Cordylochernes scorpioides</name>
    <dbReference type="NCBI Taxonomy" id="51811"/>
    <lineage>
        <taxon>Eukaryota</taxon>
        <taxon>Metazoa</taxon>
        <taxon>Ecdysozoa</taxon>
        <taxon>Arthropoda</taxon>
        <taxon>Chelicerata</taxon>
        <taxon>Arachnida</taxon>
        <taxon>Pseudoscorpiones</taxon>
        <taxon>Cheliferoidea</taxon>
        <taxon>Chernetidae</taxon>
        <taxon>Cordylochernes</taxon>
    </lineage>
</organism>
<dbReference type="Gene3D" id="3.30.420.10">
    <property type="entry name" value="Ribonuclease H-like superfamily/Ribonuclease H"/>
    <property type="match status" value="1"/>
</dbReference>